<name>A0AAW0CL27_9AGAR</name>
<dbReference type="AlphaFoldDB" id="A0AAW0CL27"/>
<evidence type="ECO:0000259" key="2">
    <source>
        <dbReference type="Pfam" id="PF20151"/>
    </source>
</evidence>
<proteinExistence type="predicted"/>
<feature type="transmembrane region" description="Helical" evidence="1">
    <location>
        <begin position="95"/>
        <end position="117"/>
    </location>
</feature>
<reference evidence="3 4" key="1">
    <citation type="journal article" date="2024" name="J Genomics">
        <title>Draft genome sequencing and assembly of Favolaschia claudopus CIRM-BRFM 2984 isolated from oak limbs.</title>
        <authorList>
            <person name="Navarro D."/>
            <person name="Drula E."/>
            <person name="Chaduli D."/>
            <person name="Cazenave R."/>
            <person name="Ahrendt S."/>
            <person name="Wang J."/>
            <person name="Lipzen A."/>
            <person name="Daum C."/>
            <person name="Barry K."/>
            <person name="Grigoriev I.V."/>
            <person name="Favel A."/>
            <person name="Rosso M.N."/>
            <person name="Martin F."/>
        </authorList>
    </citation>
    <scope>NUCLEOTIDE SEQUENCE [LARGE SCALE GENOMIC DNA]</scope>
    <source>
        <strain evidence="3 4">CIRM-BRFM 2984</strain>
    </source>
</reference>
<sequence>MDPTDLSKQTNTLRWENRFDRSANVSALCLFAWDYVLTFPQEVQYFWGSRWSFVKVLFFLNRYLTMVLVVFTVFFDLYSTPDADTPECVLYPGLIWAKFQVFAALFCAFVVEVIMQVRLHAMYGNDKRLIFVVSLLCVGELMSMMSLSLAKCVKNVFTGLTQIPGAPWTLDFCNNVIPDHFYPYWIAFMLFDAIILVLVVRKAYIHYRKLPDKSWSNASLMTVLIRDSVLYFLCNVVVFLGTTLLWRFGPTSLATIANSWSLVVPSTSAGRLLLNMRSSFKPSSDGISTTGLSVLGSLHIVCPDSRMDKDAPIDDESMSTLQYMENEEI</sequence>
<keyword evidence="1" id="KW-1133">Transmembrane helix</keyword>
<keyword evidence="1" id="KW-0812">Transmembrane</keyword>
<dbReference type="InterPro" id="IPR045340">
    <property type="entry name" value="DUF6533"/>
</dbReference>
<accession>A0AAW0CL27</accession>
<feature type="transmembrane region" description="Helical" evidence="1">
    <location>
        <begin position="129"/>
        <end position="150"/>
    </location>
</feature>
<feature type="domain" description="DUF6533" evidence="2">
    <location>
        <begin position="24"/>
        <end position="67"/>
    </location>
</feature>
<dbReference type="Proteomes" id="UP001362999">
    <property type="component" value="Unassembled WGS sequence"/>
</dbReference>
<keyword evidence="4" id="KW-1185">Reference proteome</keyword>
<organism evidence="3 4">
    <name type="scientific">Favolaschia claudopus</name>
    <dbReference type="NCBI Taxonomy" id="2862362"/>
    <lineage>
        <taxon>Eukaryota</taxon>
        <taxon>Fungi</taxon>
        <taxon>Dikarya</taxon>
        <taxon>Basidiomycota</taxon>
        <taxon>Agaricomycotina</taxon>
        <taxon>Agaricomycetes</taxon>
        <taxon>Agaricomycetidae</taxon>
        <taxon>Agaricales</taxon>
        <taxon>Marasmiineae</taxon>
        <taxon>Mycenaceae</taxon>
        <taxon>Favolaschia</taxon>
    </lineage>
</organism>
<gene>
    <name evidence="3" type="ORF">R3P38DRAFT_2514914</name>
</gene>
<protein>
    <recommendedName>
        <fullName evidence="2">DUF6533 domain-containing protein</fullName>
    </recommendedName>
</protein>
<evidence type="ECO:0000313" key="3">
    <source>
        <dbReference type="EMBL" id="KAK7039614.1"/>
    </source>
</evidence>
<feature type="transmembrane region" description="Helical" evidence="1">
    <location>
        <begin position="56"/>
        <end position="75"/>
    </location>
</feature>
<evidence type="ECO:0000313" key="4">
    <source>
        <dbReference type="Proteomes" id="UP001362999"/>
    </source>
</evidence>
<dbReference type="Pfam" id="PF20151">
    <property type="entry name" value="DUF6533"/>
    <property type="match status" value="1"/>
</dbReference>
<feature type="transmembrane region" description="Helical" evidence="1">
    <location>
        <begin position="229"/>
        <end position="248"/>
    </location>
</feature>
<comment type="caution">
    <text evidence="3">The sequence shown here is derived from an EMBL/GenBank/DDBJ whole genome shotgun (WGS) entry which is preliminary data.</text>
</comment>
<dbReference type="EMBL" id="JAWWNJ010000016">
    <property type="protein sequence ID" value="KAK7039614.1"/>
    <property type="molecule type" value="Genomic_DNA"/>
</dbReference>
<keyword evidence="1" id="KW-0472">Membrane</keyword>
<evidence type="ECO:0000256" key="1">
    <source>
        <dbReference type="SAM" id="Phobius"/>
    </source>
</evidence>
<feature type="transmembrane region" description="Helical" evidence="1">
    <location>
        <begin position="181"/>
        <end position="200"/>
    </location>
</feature>